<dbReference type="InterPro" id="IPR026049">
    <property type="entry name" value="C2orf42"/>
</dbReference>
<evidence type="ECO:0000259" key="2">
    <source>
        <dbReference type="Pfam" id="PF14952"/>
    </source>
</evidence>
<dbReference type="Pfam" id="PF14952">
    <property type="entry name" value="zf-tcix"/>
    <property type="match status" value="1"/>
</dbReference>
<dbReference type="GO" id="GO:0005634">
    <property type="term" value="C:nucleus"/>
    <property type="evidence" value="ECO:0007669"/>
    <property type="project" value="TreeGrafter"/>
</dbReference>
<proteinExistence type="predicted"/>
<dbReference type="AlphaFoldDB" id="Q4S284"/>
<reference evidence="3" key="2">
    <citation type="submission" date="2004-02" db="EMBL/GenBank/DDBJ databases">
        <authorList>
            <consortium name="Genoscope"/>
            <consortium name="Whitehead Institute Centre for Genome Research"/>
        </authorList>
    </citation>
    <scope>NUCLEOTIDE SEQUENCE</scope>
</reference>
<dbReference type="InterPro" id="IPR029269">
    <property type="entry name" value="Zf-tcix"/>
</dbReference>
<feature type="domain" description="Putative treble-clef zinc-finger" evidence="2">
    <location>
        <begin position="15"/>
        <end position="48"/>
    </location>
</feature>
<feature type="non-terminal residue" evidence="3">
    <location>
        <position position="447"/>
    </location>
</feature>
<evidence type="ECO:0000313" key="3">
    <source>
        <dbReference type="EMBL" id="CAG05248.1"/>
    </source>
</evidence>
<dbReference type="EMBL" id="CAAE01014764">
    <property type="protein sequence ID" value="CAG05248.1"/>
    <property type="molecule type" value="Genomic_DNA"/>
</dbReference>
<dbReference type="OrthoDB" id="6506929at2759"/>
<reference evidence="3" key="1">
    <citation type="journal article" date="2004" name="Nature">
        <title>Genome duplication in the teleost fish Tetraodon nigroviridis reveals the early vertebrate proto-karyotype.</title>
        <authorList>
            <person name="Jaillon O."/>
            <person name="Aury J.-M."/>
            <person name="Brunet F."/>
            <person name="Petit J.-L."/>
            <person name="Stange-Thomann N."/>
            <person name="Mauceli E."/>
            <person name="Bouneau L."/>
            <person name="Fischer C."/>
            <person name="Ozouf-Costaz C."/>
            <person name="Bernot A."/>
            <person name="Nicaud S."/>
            <person name="Jaffe D."/>
            <person name="Fisher S."/>
            <person name="Lutfalla G."/>
            <person name="Dossat C."/>
            <person name="Segurens B."/>
            <person name="Dasilva C."/>
            <person name="Salanoubat M."/>
            <person name="Levy M."/>
            <person name="Boudet N."/>
            <person name="Castellano S."/>
            <person name="Anthouard V."/>
            <person name="Jubin C."/>
            <person name="Castelli V."/>
            <person name="Katinka M."/>
            <person name="Vacherie B."/>
            <person name="Biemont C."/>
            <person name="Skalli Z."/>
            <person name="Cattolico L."/>
            <person name="Poulain J."/>
            <person name="De Berardinis V."/>
            <person name="Cruaud C."/>
            <person name="Duprat S."/>
            <person name="Brottier P."/>
            <person name="Coutanceau J.-P."/>
            <person name="Gouzy J."/>
            <person name="Parra G."/>
            <person name="Lardier G."/>
            <person name="Chapple C."/>
            <person name="McKernan K.J."/>
            <person name="McEwan P."/>
            <person name="Bosak S."/>
            <person name="Kellis M."/>
            <person name="Volff J.-N."/>
            <person name="Guigo R."/>
            <person name="Zody M.C."/>
            <person name="Mesirov J."/>
            <person name="Lindblad-Toh K."/>
            <person name="Birren B."/>
            <person name="Nusbaum C."/>
            <person name="Kahn D."/>
            <person name="Robinson-Rechavi M."/>
            <person name="Laudet V."/>
            <person name="Schachter V."/>
            <person name="Quetier F."/>
            <person name="Saurin W."/>
            <person name="Scarpelli C."/>
            <person name="Wincker P."/>
            <person name="Lander E.S."/>
            <person name="Weissenbach J."/>
            <person name="Roest Crollius H."/>
        </authorList>
    </citation>
    <scope>NUCLEOTIDE SEQUENCE [LARGE SCALE GENOMIC DNA]</scope>
</reference>
<gene>
    <name evidence="3" type="ORF">GSTENG00025214001</name>
</gene>
<sequence>EPGRTASTTPDFLSDLGRATLRGIRKCPQCGIYNGTRGLSCKNKACGIKLRNAAPGCLSRKNCPVEVGQRSHPNESEPRAAGSKPSSDSLCVHIKQAIECHSRASPLPFKSSVLEGLQVSMQARAELWRLATESPGPLVQRVTKDTLVVKCHADSQHPLGLLHLSVGAGGLSEGPRSERRSKEQQQAVFLCACQLVGRRGKAGSSCHPPGSAQPPRCLHFYACVCAFASDEKLSAEFAAFINYSLNGSTQVVDEQAVTLGFHQWLASVTERIHLTMHYQNHAGKPQPLVYHIPQDFFNVLQQRLSLGSKKKRLPNFTTVFVRNDGLPMGSCTKYTWHITDLSQVKRIFDTPEVPLELSQSFVKNIDGTYSPFRCPEPPPQPEGHRTERPLPIRPLELRTFLRVGTSSADPKEAGPFVIEWIPDVLPRSHVGELRISFEYGHQQSGQL</sequence>
<evidence type="ECO:0000256" key="1">
    <source>
        <dbReference type="SAM" id="MobiDB-lite"/>
    </source>
</evidence>
<name>Q4S284_TETNG</name>
<dbReference type="PANTHER" id="PTHR13518">
    <property type="entry name" value="PUTATIVE TREBLE-CLEF ZINC-FINGER C2ORF42 FAMILY MEMBER"/>
    <property type="match status" value="1"/>
</dbReference>
<comment type="caution">
    <text evidence="3">The sequence shown here is derived from an EMBL/GenBank/DDBJ whole genome shotgun (WGS) entry which is preliminary data.</text>
</comment>
<dbReference type="PANTHER" id="PTHR13518:SF1">
    <property type="entry name" value="C2ORF42 HOMOLOG"/>
    <property type="match status" value="1"/>
</dbReference>
<organism evidence="3">
    <name type="scientific">Tetraodon nigroviridis</name>
    <name type="common">Spotted green pufferfish</name>
    <name type="synonym">Chelonodon nigroviridis</name>
    <dbReference type="NCBI Taxonomy" id="99883"/>
    <lineage>
        <taxon>Eukaryota</taxon>
        <taxon>Metazoa</taxon>
        <taxon>Chordata</taxon>
        <taxon>Craniata</taxon>
        <taxon>Vertebrata</taxon>
        <taxon>Euteleostomi</taxon>
        <taxon>Actinopterygii</taxon>
        <taxon>Neopterygii</taxon>
        <taxon>Teleostei</taxon>
        <taxon>Neoteleostei</taxon>
        <taxon>Acanthomorphata</taxon>
        <taxon>Eupercaria</taxon>
        <taxon>Tetraodontiformes</taxon>
        <taxon>Tetradontoidea</taxon>
        <taxon>Tetraodontidae</taxon>
        <taxon>Tetraodon</taxon>
    </lineage>
</organism>
<dbReference type="KEGG" id="tng:GSTEN00025214G001"/>
<protein>
    <submittedName>
        <fullName evidence="3">(spotted green pufferfish) hypothetical protein</fullName>
    </submittedName>
</protein>
<accession>Q4S284</accession>
<feature type="region of interest" description="Disordered" evidence="1">
    <location>
        <begin position="67"/>
        <end position="87"/>
    </location>
</feature>
<feature type="non-terminal residue" evidence="3">
    <location>
        <position position="1"/>
    </location>
</feature>